<protein>
    <submittedName>
        <fullName evidence="3">PH domain-containing protein</fullName>
    </submittedName>
</protein>
<feature type="compositionally biased region" description="Polar residues" evidence="1">
    <location>
        <begin position="544"/>
        <end position="555"/>
    </location>
</feature>
<dbReference type="GeneID" id="28844369"/>
<feature type="domain" description="PH" evidence="2">
    <location>
        <begin position="127"/>
        <end position="245"/>
    </location>
</feature>
<feature type="compositionally biased region" description="Pro residues" evidence="1">
    <location>
        <begin position="756"/>
        <end position="768"/>
    </location>
</feature>
<dbReference type="PROSITE" id="PS50003">
    <property type="entry name" value="PH_DOMAIN"/>
    <property type="match status" value="1"/>
</dbReference>
<feature type="compositionally biased region" description="Low complexity" evidence="1">
    <location>
        <begin position="503"/>
        <end position="513"/>
    </location>
</feature>
<feature type="compositionally biased region" description="Low complexity" evidence="1">
    <location>
        <begin position="1000"/>
        <end position="1013"/>
    </location>
</feature>
<dbReference type="SUPFAM" id="SSF50729">
    <property type="entry name" value="PH domain-like"/>
    <property type="match status" value="1"/>
</dbReference>
<evidence type="ECO:0000313" key="3">
    <source>
        <dbReference type="EMBL" id="OAQ72328.1"/>
    </source>
</evidence>
<dbReference type="STRING" id="1380566.A0A179G4C3"/>
<accession>A0A179G4C3</accession>
<feature type="compositionally biased region" description="Pro residues" evidence="1">
    <location>
        <begin position="819"/>
        <end position="837"/>
    </location>
</feature>
<dbReference type="KEGG" id="pchm:VFPPC_00335"/>
<feature type="compositionally biased region" description="Polar residues" evidence="1">
    <location>
        <begin position="642"/>
        <end position="651"/>
    </location>
</feature>
<name>A0A179G4C3_METCM</name>
<dbReference type="SMART" id="SM00233">
    <property type="entry name" value="PH"/>
    <property type="match status" value="1"/>
</dbReference>
<dbReference type="Gene3D" id="2.30.29.30">
    <property type="entry name" value="Pleckstrin-homology domain (PH domain)/Phosphotyrosine-binding domain (PTB)"/>
    <property type="match status" value="1"/>
</dbReference>
<feature type="compositionally biased region" description="Pro residues" evidence="1">
    <location>
        <begin position="868"/>
        <end position="883"/>
    </location>
</feature>
<evidence type="ECO:0000313" key="4">
    <source>
        <dbReference type="Proteomes" id="UP000078397"/>
    </source>
</evidence>
<dbReference type="OrthoDB" id="5563754at2759"/>
<feature type="compositionally biased region" description="Low complexity" evidence="1">
    <location>
        <begin position="1089"/>
        <end position="1099"/>
    </location>
</feature>
<keyword evidence="4" id="KW-1185">Reference proteome</keyword>
<gene>
    <name evidence="3" type="ORF">VFPPC_00335</name>
</gene>
<dbReference type="FunFam" id="2.30.29.30:FF:000203">
    <property type="entry name" value="PH domain-containing protein"/>
    <property type="match status" value="1"/>
</dbReference>
<dbReference type="Proteomes" id="UP000078397">
    <property type="component" value="Unassembled WGS sequence"/>
</dbReference>
<dbReference type="InterPro" id="IPR058155">
    <property type="entry name" value="Skg3/CAF120-like_PH"/>
</dbReference>
<evidence type="ECO:0000256" key="1">
    <source>
        <dbReference type="SAM" id="MobiDB-lite"/>
    </source>
</evidence>
<dbReference type="Pfam" id="PF00169">
    <property type="entry name" value="PH"/>
    <property type="match status" value="1"/>
</dbReference>
<feature type="compositionally biased region" description="Pro residues" evidence="1">
    <location>
        <begin position="729"/>
        <end position="738"/>
    </location>
</feature>
<evidence type="ECO:0000259" key="2">
    <source>
        <dbReference type="PROSITE" id="PS50003"/>
    </source>
</evidence>
<dbReference type="RefSeq" id="XP_018148411.1">
    <property type="nucleotide sequence ID" value="XM_018280375.1"/>
</dbReference>
<feature type="compositionally biased region" description="Polar residues" evidence="1">
    <location>
        <begin position="705"/>
        <end position="715"/>
    </location>
</feature>
<feature type="region of interest" description="Disordered" evidence="1">
    <location>
        <begin position="1"/>
        <end position="95"/>
    </location>
</feature>
<organism evidence="3 4">
    <name type="scientific">Pochonia chlamydosporia 170</name>
    <dbReference type="NCBI Taxonomy" id="1380566"/>
    <lineage>
        <taxon>Eukaryota</taxon>
        <taxon>Fungi</taxon>
        <taxon>Dikarya</taxon>
        <taxon>Ascomycota</taxon>
        <taxon>Pezizomycotina</taxon>
        <taxon>Sordariomycetes</taxon>
        <taxon>Hypocreomycetidae</taxon>
        <taxon>Hypocreales</taxon>
        <taxon>Clavicipitaceae</taxon>
        <taxon>Pochonia</taxon>
    </lineage>
</organism>
<dbReference type="AlphaFoldDB" id="A0A179G4C3"/>
<feature type="region of interest" description="Disordered" evidence="1">
    <location>
        <begin position="490"/>
        <end position="1109"/>
    </location>
</feature>
<dbReference type="InterPro" id="IPR011993">
    <property type="entry name" value="PH-like_dom_sf"/>
</dbReference>
<dbReference type="Pfam" id="PF25381">
    <property type="entry name" value="PH_26"/>
    <property type="match status" value="1"/>
</dbReference>
<reference evidence="3 4" key="1">
    <citation type="journal article" date="2016" name="PLoS Pathog.">
        <title>Biosynthesis of antibiotic leucinostatins in bio-control fungus Purpureocillium lilacinum and their inhibition on phytophthora revealed by genome mining.</title>
        <authorList>
            <person name="Wang G."/>
            <person name="Liu Z."/>
            <person name="Lin R."/>
            <person name="Li E."/>
            <person name="Mao Z."/>
            <person name="Ling J."/>
            <person name="Yang Y."/>
            <person name="Yin W.B."/>
            <person name="Xie B."/>
        </authorList>
    </citation>
    <scope>NUCLEOTIDE SEQUENCE [LARGE SCALE GENOMIC DNA]</scope>
    <source>
        <strain evidence="3">170</strain>
    </source>
</reference>
<feature type="compositionally biased region" description="Pro residues" evidence="1">
    <location>
        <begin position="783"/>
        <end position="808"/>
    </location>
</feature>
<dbReference type="InterPro" id="IPR001849">
    <property type="entry name" value="PH_domain"/>
</dbReference>
<sequence length="1109" mass="119493">MGRNRVLSFMSQFSAGAKTPSPSSSPPNELSVNLKKKQHHVSDPFPQLDNNIIAVRRPTTPPSRPDYGTPLDGSPNSSSTPPQQRQRSSSRPLSMVQTYQPPLMDINEDTIPELQPIFTLLNSHSNKLYQEGYFLKLDDQNTQGKPNADRTWTECFAQLVGTVLSLWDAAELDAAGEDGEVLPKFINLTDASIKMIESLPTRSNDEQPLQNILSISTAGRNRYLLHFNSHHSLIQWTAGIRLAMFEHSTLQEAYTGALIAGKGKSLNNINVIMERSRMKSEQWVRVRFGAGVPWRRCWCVISPPDEKEFQKQQKELKKRSPYDRSHIPTLKGDIKFYDTRKDGKKQKKAQPIATITDAFSAYAIYPQAKSLIDASTLLKIEGHVTVHADPPSATEGFIFIMPEVHPAVSGFEMLLRFLFPTWDAFGLYGRPGRLVASVLDPRSLMFAMPKHKRYGYLEILDVSTLILDESSTSWAEREWRKRLKEATGTRMNALEDGTRSHSRSASRSSARLSFGSGNRPKVGFADDGNSLQPGREPHHMRNVSDPNLSGSQQNPYGGPGASPNRQQLPLRGGPPGQMMPSELASSDEELGASPPPPMHNLEAMRSLQTPEPVSRPPAFNHGPQARPTSKAYHSPELRRANSRLSNSTLAQMATAGGMGHDAQSGRPPRSRDGEDGVFPGPAVYSHDHSLGTYTNYGNFGEGPNPGNQERPQANNLPPPALDVPNQRPNGPPMGPPGPYGQNPNSRPGTSEGRRSPYPPGQGGPPRSPNPQQQGFRPDQVRSPPGPGGPPGPYGRGRPPPGQGPPNGPPGQHGNFRPGPGGPPPPGGPGGRGGPPPGHPHRKPVPRQTNSITPDHIIDHYTSEAYRGGPPPGYDRRPAPPPHKQGPGFGGPNGNHDENRPRAGVMKTVGGGEPPLQNNSGFDIPEVNFGPTLNYAASAVPRKQVSGPAESSFMRGQPQGYSSSEPRSYAQAPRSGHGRQESADSGPRTMAWQPAGTYTTSGPRSVSGSSSESRALTPEQYVQHRAAANSPQYGANLGAGPGAMGPRTPSPQPPYPGAMRGGPGPPPPPHGGQGASFSRPLGPPSPGIPPQGQYGPGQAPSHTPYQGQAF</sequence>
<comment type="caution">
    <text evidence="3">The sequence shown here is derived from an EMBL/GenBank/DDBJ whole genome shotgun (WGS) entry which is preliminary data.</text>
</comment>
<feature type="compositionally biased region" description="Polar residues" evidence="1">
    <location>
        <begin position="1100"/>
        <end position="1109"/>
    </location>
</feature>
<proteinExistence type="predicted"/>
<dbReference type="EMBL" id="LSBJ02000001">
    <property type="protein sequence ID" value="OAQ72328.1"/>
    <property type="molecule type" value="Genomic_DNA"/>
</dbReference>
<feature type="compositionally biased region" description="Low complexity" evidence="1">
    <location>
        <begin position="74"/>
        <end position="94"/>
    </location>
</feature>